<reference evidence="1 2" key="1">
    <citation type="submission" date="2016-10" db="EMBL/GenBank/DDBJ databases">
        <authorList>
            <person name="de Groot N.N."/>
        </authorList>
    </citation>
    <scope>NUCLEOTIDE SEQUENCE [LARGE SCALE GENOMIC DNA]</scope>
    <source>
        <strain evidence="1 2">JCM 18415</strain>
    </source>
</reference>
<dbReference type="AlphaFoldDB" id="A0A1I6BPD3"/>
<dbReference type="STRING" id="1002526.SAMN05216578_105108"/>
<sequence length="75" mass="7749">MRNQLIVSGQLTGGLFGRVYFAEGELDNSGTTVTAYSDGDVSLSFGPMRITLTAEAAAELSKHINRAAEAAGGGQ</sequence>
<dbReference type="EMBL" id="FOYD01000005">
    <property type="protein sequence ID" value="SFQ82798.1"/>
    <property type="molecule type" value="Genomic_DNA"/>
</dbReference>
<proteinExistence type="predicted"/>
<evidence type="ECO:0000313" key="2">
    <source>
        <dbReference type="Proteomes" id="UP000242815"/>
    </source>
</evidence>
<accession>A0A1I6BPD3</accession>
<dbReference type="RefSeq" id="WP_090538803.1">
    <property type="nucleotide sequence ID" value="NZ_FOYD01000005.1"/>
</dbReference>
<dbReference type="Proteomes" id="UP000242815">
    <property type="component" value="Unassembled WGS sequence"/>
</dbReference>
<evidence type="ECO:0000313" key="1">
    <source>
        <dbReference type="EMBL" id="SFQ82798.1"/>
    </source>
</evidence>
<gene>
    <name evidence="1" type="ORF">SAMN05216578_105108</name>
</gene>
<organism evidence="1 2">
    <name type="scientific">Halopseudomonas formosensis</name>
    <dbReference type="NCBI Taxonomy" id="1002526"/>
    <lineage>
        <taxon>Bacteria</taxon>
        <taxon>Pseudomonadati</taxon>
        <taxon>Pseudomonadota</taxon>
        <taxon>Gammaproteobacteria</taxon>
        <taxon>Pseudomonadales</taxon>
        <taxon>Pseudomonadaceae</taxon>
        <taxon>Halopseudomonas</taxon>
    </lineage>
</organism>
<name>A0A1I6BPD3_9GAMM</name>
<protein>
    <submittedName>
        <fullName evidence="1">Uncharacterized protein</fullName>
    </submittedName>
</protein>